<dbReference type="RefSeq" id="WP_008705845.1">
    <property type="nucleotide sequence ID" value="NZ_ANOG01000919.1"/>
</dbReference>
<gene>
    <name evidence="3" type="ORF">RMSM_06335</name>
</gene>
<evidence type="ECO:0000259" key="2">
    <source>
        <dbReference type="Pfam" id="PF06439"/>
    </source>
</evidence>
<proteinExistence type="predicted"/>
<dbReference type="Pfam" id="PF06439">
    <property type="entry name" value="3keto-disac_hyd"/>
    <property type="match status" value="1"/>
</dbReference>
<evidence type="ECO:0000313" key="3">
    <source>
        <dbReference type="EMBL" id="EMI16733.1"/>
    </source>
</evidence>
<protein>
    <submittedName>
        <fullName evidence="3">Secreted protein containing DUF1080</fullName>
    </submittedName>
</protein>
<feature type="domain" description="3-keto-alpha-glucoside-1,2-lyase/3-keto-2-hydroxy-glucal hydratase" evidence="2">
    <location>
        <begin position="44"/>
        <end position="272"/>
    </location>
</feature>
<accession>M5RB70</accession>
<feature type="signal peptide" evidence="1">
    <location>
        <begin position="1"/>
        <end position="26"/>
    </location>
</feature>
<name>M5RB70_9BACT</name>
<dbReference type="AlphaFoldDB" id="M5RB70"/>
<keyword evidence="4" id="KW-1185">Reference proteome</keyword>
<dbReference type="Gene3D" id="2.60.120.560">
    <property type="entry name" value="Exo-inulinase, domain 1"/>
    <property type="match status" value="1"/>
</dbReference>
<sequence length="277" mass="31235">MFNPTRFHRTLFAASVALCSFSLLHAEETKPADAETAAKPETGKWVSLFNGKNLEGWTPKIRYHELGDNAKNTFRVEEGLLKVRYDGYEKFDETFGHLFYKDSFSHYRFRVEYRFLGEQCSGGPGWAFRNSGIMIHGEKPETMSRDQDFPVSIEVQLLGGDGKNPRTNANLCTPGTNVVKDGKLFTPHCTSSTSDTFHGDDWVTVEIEVRGNEVIKHIIDGKTVLQYNKPQLDPKDAHAKELAEKQGGIQLSDGTISLQSESHPCDFRKVEIMVLEE</sequence>
<dbReference type="GO" id="GO:0016787">
    <property type="term" value="F:hydrolase activity"/>
    <property type="evidence" value="ECO:0007669"/>
    <property type="project" value="InterPro"/>
</dbReference>
<evidence type="ECO:0000313" key="4">
    <source>
        <dbReference type="Proteomes" id="UP000011991"/>
    </source>
</evidence>
<dbReference type="Proteomes" id="UP000011991">
    <property type="component" value="Unassembled WGS sequence"/>
</dbReference>
<dbReference type="EMBL" id="ANOG01000919">
    <property type="protein sequence ID" value="EMI16733.1"/>
    <property type="molecule type" value="Genomic_DNA"/>
</dbReference>
<organism evidence="3 4">
    <name type="scientific">Rhodopirellula maiorica SM1</name>
    <dbReference type="NCBI Taxonomy" id="1265738"/>
    <lineage>
        <taxon>Bacteria</taxon>
        <taxon>Pseudomonadati</taxon>
        <taxon>Planctomycetota</taxon>
        <taxon>Planctomycetia</taxon>
        <taxon>Pirellulales</taxon>
        <taxon>Pirellulaceae</taxon>
        <taxon>Novipirellula</taxon>
    </lineage>
</organism>
<reference evidence="3 4" key="1">
    <citation type="journal article" date="2013" name="Mar. Genomics">
        <title>Expression of sulfatases in Rhodopirellula baltica and the diversity of sulfatases in the genus Rhodopirellula.</title>
        <authorList>
            <person name="Wegner C.E."/>
            <person name="Richter-Heitmann T."/>
            <person name="Klindworth A."/>
            <person name="Klockow C."/>
            <person name="Richter M."/>
            <person name="Achstetter T."/>
            <person name="Glockner F.O."/>
            <person name="Harder J."/>
        </authorList>
    </citation>
    <scope>NUCLEOTIDE SEQUENCE [LARGE SCALE GENOMIC DNA]</scope>
    <source>
        <strain evidence="3 4">SM1</strain>
    </source>
</reference>
<evidence type="ECO:0000256" key="1">
    <source>
        <dbReference type="SAM" id="SignalP"/>
    </source>
</evidence>
<dbReference type="PATRIC" id="fig|1265738.3.peg.6314"/>
<dbReference type="OrthoDB" id="9787527at2"/>
<feature type="chain" id="PRO_5004070391" evidence="1">
    <location>
        <begin position="27"/>
        <end position="277"/>
    </location>
</feature>
<dbReference type="InterPro" id="IPR010496">
    <property type="entry name" value="AL/BT2_dom"/>
</dbReference>
<comment type="caution">
    <text evidence="3">The sequence shown here is derived from an EMBL/GenBank/DDBJ whole genome shotgun (WGS) entry which is preliminary data.</text>
</comment>
<keyword evidence="1" id="KW-0732">Signal</keyword>